<dbReference type="Gene3D" id="3.40.630.30">
    <property type="match status" value="1"/>
</dbReference>
<dbReference type="InterPro" id="IPR016181">
    <property type="entry name" value="Acyl_CoA_acyltransferase"/>
</dbReference>
<feature type="domain" description="N-acetyltransferase" evidence="1">
    <location>
        <begin position="3"/>
        <end position="150"/>
    </location>
</feature>
<dbReference type="GO" id="GO:0016747">
    <property type="term" value="F:acyltransferase activity, transferring groups other than amino-acyl groups"/>
    <property type="evidence" value="ECO:0007669"/>
    <property type="project" value="InterPro"/>
</dbReference>
<dbReference type="RefSeq" id="WP_206572764.1">
    <property type="nucleotide sequence ID" value="NZ_JAFKCV010000002.1"/>
</dbReference>
<reference evidence="2" key="1">
    <citation type="submission" date="2021-03" db="EMBL/GenBank/DDBJ databases">
        <title>novel species isolated from a fishpond in China.</title>
        <authorList>
            <person name="Lu H."/>
            <person name="Cai Z."/>
        </authorList>
    </citation>
    <scope>NUCLEOTIDE SEQUENCE</scope>
    <source>
        <strain evidence="2">JCM 30855</strain>
    </source>
</reference>
<dbReference type="PROSITE" id="PS51186">
    <property type="entry name" value="GNAT"/>
    <property type="match status" value="1"/>
</dbReference>
<dbReference type="PANTHER" id="PTHR43072">
    <property type="entry name" value="N-ACETYLTRANSFERASE"/>
    <property type="match status" value="1"/>
</dbReference>
<dbReference type="SUPFAM" id="SSF55729">
    <property type="entry name" value="Acyl-CoA N-acyltransferases (Nat)"/>
    <property type="match status" value="1"/>
</dbReference>
<proteinExistence type="predicted"/>
<evidence type="ECO:0000259" key="1">
    <source>
        <dbReference type="PROSITE" id="PS51186"/>
    </source>
</evidence>
<evidence type="ECO:0000313" key="2">
    <source>
        <dbReference type="EMBL" id="MBN7824670.1"/>
    </source>
</evidence>
<comment type="caution">
    <text evidence="2">The sequence shown here is derived from an EMBL/GenBank/DDBJ whole genome shotgun (WGS) entry which is preliminary data.</text>
</comment>
<dbReference type="Pfam" id="PF00583">
    <property type="entry name" value="Acetyltransf_1"/>
    <property type="match status" value="1"/>
</dbReference>
<accession>A0A939INC1</accession>
<dbReference type="NCBIfam" id="NF033083">
    <property type="entry name" value="AAC_3_I"/>
    <property type="match status" value="1"/>
</dbReference>
<evidence type="ECO:0000313" key="3">
    <source>
        <dbReference type="Proteomes" id="UP000664654"/>
    </source>
</evidence>
<organism evidence="2 3">
    <name type="scientific">Bowmanella dokdonensis</name>
    <dbReference type="NCBI Taxonomy" id="751969"/>
    <lineage>
        <taxon>Bacteria</taxon>
        <taxon>Pseudomonadati</taxon>
        <taxon>Pseudomonadota</taxon>
        <taxon>Gammaproteobacteria</taxon>
        <taxon>Alteromonadales</taxon>
        <taxon>Alteromonadaceae</taxon>
        <taxon>Bowmanella</taxon>
    </lineage>
</organism>
<dbReference type="CDD" id="cd04301">
    <property type="entry name" value="NAT_SF"/>
    <property type="match status" value="1"/>
</dbReference>
<dbReference type="Proteomes" id="UP000664654">
    <property type="component" value="Unassembled WGS sequence"/>
</dbReference>
<gene>
    <name evidence="2" type="ORF">J0A66_05455</name>
</gene>
<dbReference type="InterPro" id="IPR000182">
    <property type="entry name" value="GNAT_dom"/>
</dbReference>
<keyword evidence="3" id="KW-1185">Reference proteome</keyword>
<name>A0A939INC1_9ALTE</name>
<protein>
    <submittedName>
        <fullName evidence="2">AAC(3)-I family aminoglycoside N-acetyltransferase</fullName>
    </submittedName>
</protein>
<dbReference type="AlphaFoldDB" id="A0A939INC1"/>
<dbReference type="EMBL" id="JAFKCV010000002">
    <property type="protein sequence ID" value="MBN7824670.1"/>
    <property type="molecule type" value="Genomic_DNA"/>
</dbReference>
<sequence length="150" mass="17028">MAFSLRRLGAQDLVLMDGLLQMFGEVFDDLPTYTGNKPDVAYLKRLLADQTFIALVAHREGQVIGGLAAYVLRKFEQPRSEIYIYDLAVYKAHRRQGVATALIDHLREIARQIDAWAVFVQADTNEEDRPAIALYSKLGSKEEVLHFDLM</sequence>
<dbReference type="PANTHER" id="PTHR43072:SF60">
    <property type="entry name" value="L-2,4-DIAMINOBUTYRIC ACID ACETYLTRANSFERASE"/>
    <property type="match status" value="1"/>
</dbReference>